<reference evidence="1 2" key="1">
    <citation type="submission" date="2019-07" db="EMBL/GenBank/DDBJ databases">
        <authorList>
            <person name="Jastrzebski P J."/>
            <person name="Paukszto L."/>
            <person name="Jastrzebski P J."/>
        </authorList>
    </citation>
    <scope>NUCLEOTIDE SEQUENCE [LARGE SCALE GENOMIC DNA]</scope>
    <source>
        <strain evidence="1 2">WMS-il1</strain>
    </source>
</reference>
<proteinExistence type="predicted"/>
<organism evidence="1 2">
    <name type="scientific">Hymenolepis diminuta</name>
    <name type="common">Rat tapeworm</name>
    <dbReference type="NCBI Taxonomy" id="6216"/>
    <lineage>
        <taxon>Eukaryota</taxon>
        <taxon>Metazoa</taxon>
        <taxon>Spiralia</taxon>
        <taxon>Lophotrochozoa</taxon>
        <taxon>Platyhelminthes</taxon>
        <taxon>Cestoda</taxon>
        <taxon>Eucestoda</taxon>
        <taxon>Cyclophyllidea</taxon>
        <taxon>Hymenolepididae</taxon>
        <taxon>Hymenolepis</taxon>
    </lineage>
</organism>
<evidence type="ECO:0000313" key="2">
    <source>
        <dbReference type="Proteomes" id="UP000321570"/>
    </source>
</evidence>
<gene>
    <name evidence="1" type="ORF">WMSIL1_LOCUS7505</name>
</gene>
<keyword evidence="2" id="KW-1185">Reference proteome</keyword>
<protein>
    <submittedName>
        <fullName evidence="1">Uncharacterized protein</fullName>
    </submittedName>
</protein>
<accession>A0A564YLM5</accession>
<evidence type="ECO:0000313" key="1">
    <source>
        <dbReference type="EMBL" id="VUZ48181.1"/>
    </source>
</evidence>
<dbReference type="AlphaFoldDB" id="A0A564YLM5"/>
<name>A0A564YLM5_HYMDI</name>
<dbReference type="EMBL" id="CABIJS010000277">
    <property type="protein sequence ID" value="VUZ48181.1"/>
    <property type="molecule type" value="Genomic_DNA"/>
</dbReference>
<sequence length="50" mass="5561">MCARAHHGKCEHVTGRVEIKRGVCAETSSTNQQSRSLQPSMVLYLMTKLS</sequence>
<dbReference type="Proteomes" id="UP000321570">
    <property type="component" value="Unassembled WGS sequence"/>
</dbReference>